<accession>A0AAJ5WH38</accession>
<name>A0AAJ5WH38_9PSED</name>
<dbReference type="InterPro" id="IPR017030">
    <property type="entry name" value="Vir_effector_SfrC"/>
</dbReference>
<evidence type="ECO:0000313" key="3">
    <source>
        <dbReference type="Proteomes" id="UP001216329"/>
    </source>
</evidence>
<dbReference type="PIRSF" id="PIRSF034586">
    <property type="entry name" value="Vir_effector_SfrC"/>
    <property type="match status" value="1"/>
</dbReference>
<reference evidence="2" key="1">
    <citation type="submission" date="2023-03" db="EMBL/GenBank/DDBJ databases">
        <title>Andean soil-derived lignocellulolytic bacterial consortium as a source of novel taxa and putative plastic-active enzymes.</title>
        <authorList>
            <person name="Diaz-Garcia L."/>
            <person name="Chuvochina M."/>
            <person name="Feuerriegel G."/>
            <person name="Bunk B."/>
            <person name="Sproer C."/>
            <person name="Streit W.R."/>
            <person name="Rodriguez L.M."/>
            <person name="Overmann J."/>
            <person name="Jimenez D.J."/>
        </authorList>
    </citation>
    <scope>NUCLEOTIDE SEQUENCE</scope>
    <source>
        <strain evidence="2">MAG 876</strain>
    </source>
</reference>
<dbReference type="AlphaFoldDB" id="A0AAJ5WH38"/>
<organism evidence="2 3">
    <name type="scientific">Candidatus Pseudomonas phytovorans</name>
    <dbReference type="NCBI Taxonomy" id="3121377"/>
    <lineage>
        <taxon>Bacteria</taxon>
        <taxon>Pseudomonadati</taxon>
        <taxon>Pseudomonadota</taxon>
        <taxon>Gammaproteobacteria</taxon>
        <taxon>Pseudomonadales</taxon>
        <taxon>Pseudomonadaceae</taxon>
        <taxon>Pseudomonas</taxon>
    </lineage>
</organism>
<dbReference type="EMBL" id="CP119325">
    <property type="protein sequence ID" value="WEK30849.1"/>
    <property type="molecule type" value="Genomic_DNA"/>
</dbReference>
<evidence type="ECO:0000256" key="1">
    <source>
        <dbReference type="SAM" id="Coils"/>
    </source>
</evidence>
<evidence type="ECO:0000313" key="2">
    <source>
        <dbReference type="EMBL" id="WEK30849.1"/>
    </source>
</evidence>
<protein>
    <submittedName>
        <fullName evidence="2">Virulence factor SrfC family protein</fullName>
    </submittedName>
</protein>
<dbReference type="Proteomes" id="UP001216329">
    <property type="component" value="Chromosome"/>
</dbReference>
<gene>
    <name evidence="2" type="ORF">P0Y58_01270</name>
</gene>
<sequence length="904" mass="100373">MSDLTPKQQQLMGAWGAIHKGAGEALEWIEQVRGNAASVEAEADGLSLRLSRARNRAKHLQRSAGNPMTVGFFGLSQAGKSYLISALASDGNGKLESDFGGQVLDFIRHVNPPGGGGEATGLVTRFSHASKPCRDNNYPVELKLFGEIEIAKILCNSWFEDFDHERMDYSFTEQRIHAALNEFEGQGTGSAQPGVSSDDVVALWDYLKSNFEKSTRLLDEHYWPRAVKLAPRLAPRERAKLFSVLWGGQAPITDVYIQLAGVLQTLGYAETVYAPVSVFKQETVGITASPYNIMSVDVLSRLGTRRDQPVTVLPLQDDKLQAGVGVTIAQLATLAVEVNFSLRNSPSASVAQDVDILDFPGYRTRNKYLSVDEAALKESADEVYPYWNLILRGKVAYLFERYSEAQEMNALVVCTSTMKQSDVISVGPVLTRWIHNTQGATPKERGQRAPGLIWALTMCDGWVNSTLGSDDSNKILTAERLMKITIVERFGSQEWMKEWSVGKPFDNTYMVRKPAFTGTAFVEINEQNQELRLVESYASEIQKLKQYVVDLPAAKRHMADTGAAFDAMLTLNDGGISRFSTSFAKINDLDFKLARIEEQLQQCRTDLLEHGLHAWREEDFEQLLEKKREKTEYLLENLGEDPDAISELIHALQVPVEQLRELYLGGVYDIEGIDGQASEAPEQASQGPANKAPAITFGPLFGKKASAAPAAAAPKPLAKRLNAEQRFVRAALKAWIKHMRDLGTQPVRLASLRITREVAEALVEELVSAVRRPAFIEQLDAAVMRRVFNGVRRDQLVQRQVLTVQLAMRDFLAWFGLLSMPVSERPTALLGECGPLFNTYQTVAQGDLPVLLEQPSYQEQSFLVDWLSGLAWLTQENAKSGADPEITTEQRRQLAVLLNTFQAS</sequence>
<feature type="coiled-coil region" evidence="1">
    <location>
        <begin position="36"/>
        <end position="63"/>
    </location>
</feature>
<keyword evidence="1" id="KW-0175">Coiled coil</keyword>
<dbReference type="Pfam" id="PF10139">
    <property type="entry name" value="Virul_Fac"/>
    <property type="match status" value="1"/>
</dbReference>
<proteinExistence type="predicted"/>